<gene>
    <name evidence="1" type="ORF">PIB30_036844</name>
</gene>
<keyword evidence="2" id="KW-1185">Reference proteome</keyword>
<proteinExistence type="predicted"/>
<sequence>MEEQGPVKDVSESECSAGYNPATANWMLDESFKKSTGPYCYAYMGWRLINDIATFLFVRLRKRANREKRHAFKVWRIKLTVEPPFFMATLLKRGSSLRPQQPPSPTSVNPASFVAASVACNRWLPSSLSSSCNPRFPSSMSLLPGQCQTQTLAAQLFFTTVRSPRHHPNLHRLFSATVESRLVFIAGFVTDAWRSVGRHAMPPSLHVRRSLCTVLAQLFSPSGGCSWRSLSCCSVSCHLRRNPGR</sequence>
<comment type="caution">
    <text evidence="1">The sequence shown here is derived from an EMBL/GenBank/DDBJ whole genome shotgun (WGS) entry which is preliminary data.</text>
</comment>
<evidence type="ECO:0000313" key="1">
    <source>
        <dbReference type="EMBL" id="MED6146689.1"/>
    </source>
</evidence>
<reference evidence="1 2" key="1">
    <citation type="journal article" date="2023" name="Plants (Basel)">
        <title>Bridging the Gap: Combining Genomics and Transcriptomics Approaches to Understand Stylosanthes scabra, an Orphan Legume from the Brazilian Caatinga.</title>
        <authorList>
            <person name="Ferreira-Neto J.R.C."/>
            <person name="da Silva M.D."/>
            <person name="Binneck E."/>
            <person name="de Melo N.F."/>
            <person name="da Silva R.H."/>
            <person name="de Melo A.L.T.M."/>
            <person name="Pandolfi V."/>
            <person name="Bustamante F.O."/>
            <person name="Brasileiro-Vidal A.C."/>
            <person name="Benko-Iseppon A.M."/>
        </authorList>
    </citation>
    <scope>NUCLEOTIDE SEQUENCE [LARGE SCALE GENOMIC DNA]</scope>
    <source>
        <tissue evidence="1">Leaves</tissue>
    </source>
</reference>
<protein>
    <submittedName>
        <fullName evidence="1">Uncharacterized protein</fullName>
    </submittedName>
</protein>
<accession>A0ABU6TEA0</accession>
<organism evidence="1 2">
    <name type="scientific">Stylosanthes scabra</name>
    <dbReference type="NCBI Taxonomy" id="79078"/>
    <lineage>
        <taxon>Eukaryota</taxon>
        <taxon>Viridiplantae</taxon>
        <taxon>Streptophyta</taxon>
        <taxon>Embryophyta</taxon>
        <taxon>Tracheophyta</taxon>
        <taxon>Spermatophyta</taxon>
        <taxon>Magnoliopsida</taxon>
        <taxon>eudicotyledons</taxon>
        <taxon>Gunneridae</taxon>
        <taxon>Pentapetalae</taxon>
        <taxon>rosids</taxon>
        <taxon>fabids</taxon>
        <taxon>Fabales</taxon>
        <taxon>Fabaceae</taxon>
        <taxon>Papilionoideae</taxon>
        <taxon>50 kb inversion clade</taxon>
        <taxon>dalbergioids sensu lato</taxon>
        <taxon>Dalbergieae</taxon>
        <taxon>Pterocarpus clade</taxon>
        <taxon>Stylosanthes</taxon>
    </lineage>
</organism>
<name>A0ABU6TEA0_9FABA</name>
<dbReference type="EMBL" id="JASCZI010090803">
    <property type="protein sequence ID" value="MED6146689.1"/>
    <property type="molecule type" value="Genomic_DNA"/>
</dbReference>
<evidence type="ECO:0000313" key="2">
    <source>
        <dbReference type="Proteomes" id="UP001341840"/>
    </source>
</evidence>
<dbReference type="Proteomes" id="UP001341840">
    <property type="component" value="Unassembled WGS sequence"/>
</dbReference>